<dbReference type="Pfam" id="PF00392">
    <property type="entry name" value="GntR"/>
    <property type="match status" value="1"/>
</dbReference>
<dbReference type="AlphaFoldDB" id="A0A2I1IG71"/>
<keyword evidence="3" id="KW-0804">Transcription</keyword>
<dbReference type="Gene3D" id="1.10.10.10">
    <property type="entry name" value="Winged helix-like DNA-binding domain superfamily/Winged helix DNA-binding domain"/>
    <property type="match status" value="1"/>
</dbReference>
<organism evidence="5 6">
    <name type="scientific">Brevibacterium ravenspurgense</name>
    <dbReference type="NCBI Taxonomy" id="479117"/>
    <lineage>
        <taxon>Bacteria</taxon>
        <taxon>Bacillati</taxon>
        <taxon>Actinomycetota</taxon>
        <taxon>Actinomycetes</taxon>
        <taxon>Micrococcales</taxon>
        <taxon>Brevibacteriaceae</taxon>
        <taxon>Brevibacterium</taxon>
    </lineage>
</organism>
<dbReference type="RefSeq" id="WP_101672521.1">
    <property type="nucleotide sequence ID" value="NZ_PKGO01000006.1"/>
</dbReference>
<dbReference type="CDD" id="cd07377">
    <property type="entry name" value="WHTH_GntR"/>
    <property type="match status" value="1"/>
</dbReference>
<dbReference type="InterPro" id="IPR050679">
    <property type="entry name" value="Bact_HTH_transcr_reg"/>
</dbReference>
<dbReference type="PROSITE" id="PS50949">
    <property type="entry name" value="HTH_GNTR"/>
    <property type="match status" value="1"/>
</dbReference>
<dbReference type="InterPro" id="IPR036388">
    <property type="entry name" value="WH-like_DNA-bd_sf"/>
</dbReference>
<keyword evidence="2" id="KW-0238">DNA-binding</keyword>
<evidence type="ECO:0000313" key="5">
    <source>
        <dbReference type="EMBL" id="PKY70114.1"/>
    </source>
</evidence>
<reference evidence="5 6" key="1">
    <citation type="submission" date="2017-12" db="EMBL/GenBank/DDBJ databases">
        <title>Phylogenetic diversity of female urinary microbiome.</title>
        <authorList>
            <person name="Thomas-White K."/>
            <person name="Wolfe A.J."/>
        </authorList>
    </citation>
    <scope>NUCLEOTIDE SEQUENCE [LARGE SCALE GENOMIC DNA]</scope>
    <source>
        <strain evidence="5 6">UMB0426</strain>
    </source>
</reference>
<dbReference type="InterPro" id="IPR028978">
    <property type="entry name" value="Chorismate_lyase_/UTRA_dom_sf"/>
</dbReference>
<dbReference type="GO" id="GO:0045892">
    <property type="term" value="P:negative regulation of DNA-templated transcription"/>
    <property type="evidence" value="ECO:0007669"/>
    <property type="project" value="TreeGrafter"/>
</dbReference>
<dbReference type="Gene3D" id="3.40.1410.10">
    <property type="entry name" value="Chorismate lyase-like"/>
    <property type="match status" value="1"/>
</dbReference>
<feature type="domain" description="HTH gntR-type" evidence="4">
    <location>
        <begin position="14"/>
        <end position="87"/>
    </location>
</feature>
<dbReference type="Pfam" id="PF07702">
    <property type="entry name" value="UTRA"/>
    <property type="match status" value="1"/>
</dbReference>
<evidence type="ECO:0000259" key="4">
    <source>
        <dbReference type="PROSITE" id="PS50949"/>
    </source>
</evidence>
<dbReference type="InterPro" id="IPR036390">
    <property type="entry name" value="WH_DNA-bd_sf"/>
</dbReference>
<dbReference type="GO" id="GO:0003700">
    <property type="term" value="F:DNA-binding transcription factor activity"/>
    <property type="evidence" value="ECO:0007669"/>
    <property type="project" value="InterPro"/>
</dbReference>
<gene>
    <name evidence="5" type="ORF">CYJ40_06930</name>
</gene>
<dbReference type="SUPFAM" id="SSF64288">
    <property type="entry name" value="Chorismate lyase-like"/>
    <property type="match status" value="1"/>
</dbReference>
<dbReference type="GO" id="GO:0003677">
    <property type="term" value="F:DNA binding"/>
    <property type="evidence" value="ECO:0007669"/>
    <property type="project" value="UniProtKB-KW"/>
</dbReference>
<dbReference type="PRINTS" id="PR00035">
    <property type="entry name" value="HTHGNTR"/>
</dbReference>
<accession>A0A2I1IG71</accession>
<proteinExistence type="predicted"/>
<dbReference type="SUPFAM" id="SSF46785">
    <property type="entry name" value="Winged helix' DNA-binding domain"/>
    <property type="match status" value="1"/>
</dbReference>
<evidence type="ECO:0000256" key="1">
    <source>
        <dbReference type="ARBA" id="ARBA00023015"/>
    </source>
</evidence>
<evidence type="ECO:0000256" key="3">
    <source>
        <dbReference type="ARBA" id="ARBA00023163"/>
    </source>
</evidence>
<dbReference type="InterPro" id="IPR000524">
    <property type="entry name" value="Tscrpt_reg_HTH_GntR"/>
</dbReference>
<dbReference type="SMART" id="SM00866">
    <property type="entry name" value="UTRA"/>
    <property type="match status" value="1"/>
</dbReference>
<protein>
    <submittedName>
        <fullName evidence="5">GntR family transcriptional regulator</fullName>
    </submittedName>
</protein>
<keyword evidence="1" id="KW-0805">Transcription regulation</keyword>
<sequence length="268" mass="28866">MNTSSGSSRRSASAALHVVIADQLREQISSGQLAIGASLPSEADLMRSFGVSRGPVRQAVAALRSEGLIAVSRGRPPRVIGTVASQPLANFLSFSEWAKSAHRTPGQKTVETARRPVSPAAADALELEAGEPVVEVLRVRSLDDKPVMIERTTFVMDVGRHLFDFDPDSGSIFAHLRSCGVDLNSARHTFDAVAAEEADAEYLSVELGSPLLRERRITFDPSGRPLEYSEDSYLPSAVTFTVENTMQNRSAVVRALPSVSTHNSADHD</sequence>
<dbReference type="Proteomes" id="UP000242755">
    <property type="component" value="Unassembled WGS sequence"/>
</dbReference>
<dbReference type="PANTHER" id="PTHR44846:SF17">
    <property type="entry name" value="GNTR-FAMILY TRANSCRIPTIONAL REGULATOR"/>
    <property type="match status" value="1"/>
</dbReference>
<name>A0A2I1IG71_9MICO</name>
<dbReference type="SMART" id="SM00345">
    <property type="entry name" value="HTH_GNTR"/>
    <property type="match status" value="1"/>
</dbReference>
<evidence type="ECO:0000256" key="2">
    <source>
        <dbReference type="ARBA" id="ARBA00023125"/>
    </source>
</evidence>
<dbReference type="PANTHER" id="PTHR44846">
    <property type="entry name" value="MANNOSYL-D-GLYCERATE TRANSPORT/METABOLISM SYSTEM REPRESSOR MNGR-RELATED"/>
    <property type="match status" value="1"/>
</dbReference>
<dbReference type="EMBL" id="PKGO01000006">
    <property type="protein sequence ID" value="PKY70114.1"/>
    <property type="molecule type" value="Genomic_DNA"/>
</dbReference>
<evidence type="ECO:0000313" key="6">
    <source>
        <dbReference type="Proteomes" id="UP000242755"/>
    </source>
</evidence>
<dbReference type="InterPro" id="IPR011663">
    <property type="entry name" value="UTRA"/>
</dbReference>
<comment type="caution">
    <text evidence="5">The sequence shown here is derived from an EMBL/GenBank/DDBJ whole genome shotgun (WGS) entry which is preliminary data.</text>
</comment>